<dbReference type="PANTHER" id="PTHR43639:SF1">
    <property type="entry name" value="SHORT-CHAIN DEHYDROGENASE_REDUCTASE FAMILY PROTEIN"/>
    <property type="match status" value="1"/>
</dbReference>
<comment type="similarity">
    <text evidence="1">Belongs to the short-chain dehydrogenases/reductases (SDR) family.</text>
</comment>
<dbReference type="CDD" id="cd05233">
    <property type="entry name" value="SDR_c"/>
    <property type="match status" value="1"/>
</dbReference>
<name>A0A0F9LXE7_9ZZZZ</name>
<dbReference type="PANTHER" id="PTHR43639">
    <property type="entry name" value="OXIDOREDUCTASE, SHORT-CHAIN DEHYDROGENASE/REDUCTASE FAMILY (AFU_ORTHOLOGUE AFUA_5G02870)"/>
    <property type="match status" value="1"/>
</dbReference>
<dbReference type="PROSITE" id="PS00061">
    <property type="entry name" value="ADH_SHORT"/>
    <property type="match status" value="1"/>
</dbReference>
<dbReference type="GO" id="GO:0016491">
    <property type="term" value="F:oxidoreductase activity"/>
    <property type="evidence" value="ECO:0007669"/>
    <property type="project" value="UniProtKB-KW"/>
</dbReference>
<dbReference type="PRINTS" id="PR00080">
    <property type="entry name" value="SDRFAMILY"/>
</dbReference>
<keyword evidence="2" id="KW-0560">Oxidoreductase</keyword>
<dbReference type="InterPro" id="IPR020904">
    <property type="entry name" value="Sc_DH/Rdtase_CS"/>
</dbReference>
<evidence type="ECO:0000256" key="1">
    <source>
        <dbReference type="ARBA" id="ARBA00006484"/>
    </source>
</evidence>
<protein>
    <recommendedName>
        <fullName evidence="4">Short-chain dehydrogenase/reductase SDR</fullName>
    </recommendedName>
</protein>
<organism evidence="3">
    <name type="scientific">marine sediment metagenome</name>
    <dbReference type="NCBI Taxonomy" id="412755"/>
    <lineage>
        <taxon>unclassified sequences</taxon>
        <taxon>metagenomes</taxon>
        <taxon>ecological metagenomes</taxon>
    </lineage>
</organism>
<dbReference type="EMBL" id="LAZR01005673">
    <property type="protein sequence ID" value="KKM98058.1"/>
    <property type="molecule type" value="Genomic_DNA"/>
</dbReference>
<dbReference type="InterPro" id="IPR002347">
    <property type="entry name" value="SDR_fam"/>
</dbReference>
<dbReference type="SUPFAM" id="SSF51735">
    <property type="entry name" value="NAD(P)-binding Rossmann-fold domains"/>
    <property type="match status" value="1"/>
</dbReference>
<dbReference type="InterPro" id="IPR036291">
    <property type="entry name" value="NAD(P)-bd_dom_sf"/>
</dbReference>
<proteinExistence type="inferred from homology"/>
<evidence type="ECO:0000313" key="3">
    <source>
        <dbReference type="EMBL" id="KKM98058.1"/>
    </source>
</evidence>
<accession>A0A0F9LXE7</accession>
<comment type="caution">
    <text evidence="3">The sequence shown here is derived from an EMBL/GenBank/DDBJ whole genome shotgun (WGS) entry which is preliminary data.</text>
</comment>
<reference evidence="3" key="1">
    <citation type="journal article" date="2015" name="Nature">
        <title>Complex archaea that bridge the gap between prokaryotes and eukaryotes.</title>
        <authorList>
            <person name="Spang A."/>
            <person name="Saw J.H."/>
            <person name="Jorgensen S.L."/>
            <person name="Zaremba-Niedzwiedzka K."/>
            <person name="Martijn J."/>
            <person name="Lind A.E."/>
            <person name="van Eijk R."/>
            <person name="Schleper C."/>
            <person name="Guy L."/>
            <person name="Ettema T.J."/>
        </authorList>
    </citation>
    <scope>NUCLEOTIDE SEQUENCE</scope>
</reference>
<dbReference type="PRINTS" id="PR00081">
    <property type="entry name" value="GDHRDH"/>
</dbReference>
<dbReference type="Pfam" id="PF13561">
    <property type="entry name" value="adh_short_C2"/>
    <property type="match status" value="1"/>
</dbReference>
<dbReference type="Gene3D" id="3.40.50.720">
    <property type="entry name" value="NAD(P)-binding Rossmann-like Domain"/>
    <property type="match status" value="1"/>
</dbReference>
<dbReference type="AlphaFoldDB" id="A0A0F9LXE7"/>
<sequence>MSFNQENNKGRVVLVTGSTSGIGKSIALQLAHDGFTVVFHSRSSVAEGEHLASSIPNAAYIQADLSDQVQTKQLISDVLARYGQLDVLINNAGINAVIPHDSLKEASAEVWRDLYEVNVIAPWTLIAEAEEALRNSSTQERPSCIVNISSHAGVRPKGASIPYAASKAALNHMTKLLALSLSPDIRVNAIAPGLVDTPMTESWVEAHKLWNEKSPMKRGAKSNEIAHIASMLVANSYLTGEIILADGGLNLT</sequence>
<evidence type="ECO:0008006" key="4">
    <source>
        <dbReference type="Google" id="ProtNLM"/>
    </source>
</evidence>
<evidence type="ECO:0000256" key="2">
    <source>
        <dbReference type="ARBA" id="ARBA00023002"/>
    </source>
</evidence>
<dbReference type="FunFam" id="3.40.50.720:FF:000084">
    <property type="entry name" value="Short-chain dehydrogenase reductase"/>
    <property type="match status" value="1"/>
</dbReference>
<gene>
    <name evidence="3" type="ORF">LCGC14_1161850</name>
</gene>